<dbReference type="RefSeq" id="WP_194451622.1">
    <property type="nucleotide sequence ID" value="NZ_CP063849.1"/>
</dbReference>
<evidence type="ECO:0000256" key="2">
    <source>
        <dbReference type="SAM" id="SignalP"/>
    </source>
</evidence>
<dbReference type="Proteomes" id="UP000593892">
    <property type="component" value="Chromosome"/>
</dbReference>
<gene>
    <name evidence="3" type="ORF">IRI77_08385</name>
</gene>
<dbReference type="EMBL" id="CP063849">
    <property type="protein sequence ID" value="QOY89959.1"/>
    <property type="molecule type" value="Genomic_DNA"/>
</dbReference>
<evidence type="ECO:0000313" key="3">
    <source>
        <dbReference type="EMBL" id="QOY89959.1"/>
    </source>
</evidence>
<protein>
    <submittedName>
        <fullName evidence="3">Uncharacterized protein</fullName>
    </submittedName>
</protein>
<dbReference type="KEGG" id="pfer:IRI77_08385"/>
<proteinExistence type="predicted"/>
<keyword evidence="2" id="KW-0732">Signal</keyword>
<evidence type="ECO:0000313" key="4">
    <source>
        <dbReference type="Proteomes" id="UP000593892"/>
    </source>
</evidence>
<accession>A0A7S7NUH3</accession>
<dbReference type="AlphaFoldDB" id="A0A7S7NUH3"/>
<sequence>MRIEPAVRAGVCVIGVTLTAFCLAAQPPSEVEQPMKYVLKEAQPVPPRAAPADYSAAGKAGKVTIAADFTGHGFPGPSGVMNSEEYVMVEVGLYGAPGDQLNISIDHFSLRINGKKVPLPSQPYGLVVKSLKDPDYEQPKKQESKSSIGGSGGGAQGDPPPMPAKLPIEVVRSITQRAQKASLLEGERTLPQAGLLYFQYRGKTEKIQTVELLYDGPAGKATIPLQ</sequence>
<reference evidence="3 4" key="1">
    <citation type="submission" date="2020-10" db="EMBL/GenBank/DDBJ databases">
        <title>Complete genome sequence of Paludibaculum fermentans P105T, a facultatively anaerobic acidobacterium capable of dissimilatory Fe(III) reduction.</title>
        <authorList>
            <person name="Dedysh S.N."/>
            <person name="Beletsky A.V."/>
            <person name="Kulichevskaya I.S."/>
            <person name="Mardanov A.V."/>
            <person name="Ravin N.V."/>
        </authorList>
    </citation>
    <scope>NUCLEOTIDE SEQUENCE [LARGE SCALE GENOMIC DNA]</scope>
    <source>
        <strain evidence="3 4">P105</strain>
    </source>
</reference>
<feature type="region of interest" description="Disordered" evidence="1">
    <location>
        <begin position="133"/>
        <end position="165"/>
    </location>
</feature>
<name>A0A7S7NUH3_PALFE</name>
<feature type="signal peptide" evidence="2">
    <location>
        <begin position="1"/>
        <end position="24"/>
    </location>
</feature>
<organism evidence="3 4">
    <name type="scientific">Paludibaculum fermentans</name>
    <dbReference type="NCBI Taxonomy" id="1473598"/>
    <lineage>
        <taxon>Bacteria</taxon>
        <taxon>Pseudomonadati</taxon>
        <taxon>Acidobacteriota</taxon>
        <taxon>Terriglobia</taxon>
        <taxon>Bryobacterales</taxon>
        <taxon>Bryobacteraceae</taxon>
        <taxon>Paludibaculum</taxon>
    </lineage>
</organism>
<keyword evidence="4" id="KW-1185">Reference proteome</keyword>
<feature type="compositionally biased region" description="Basic and acidic residues" evidence="1">
    <location>
        <begin position="133"/>
        <end position="144"/>
    </location>
</feature>
<evidence type="ECO:0000256" key="1">
    <source>
        <dbReference type="SAM" id="MobiDB-lite"/>
    </source>
</evidence>
<feature type="chain" id="PRO_5033065514" evidence="2">
    <location>
        <begin position="25"/>
        <end position="226"/>
    </location>
</feature>